<evidence type="ECO:0000313" key="3">
    <source>
        <dbReference type="EMBL" id="MCC5465250.1"/>
    </source>
</evidence>
<name>A0ABS8HQB8_9FIRM</name>
<proteinExistence type="predicted"/>
<evidence type="ECO:0000259" key="1">
    <source>
        <dbReference type="Pfam" id="PF13472"/>
    </source>
</evidence>
<dbReference type="SUPFAM" id="SSF52266">
    <property type="entry name" value="SGNH hydrolase"/>
    <property type="match status" value="1"/>
</dbReference>
<evidence type="ECO:0000313" key="2">
    <source>
        <dbReference type="EMBL" id="MCC5465135.1"/>
    </source>
</evidence>
<dbReference type="EMBL" id="JAJHJB010000007">
    <property type="protein sequence ID" value="MCC5465135.1"/>
    <property type="molecule type" value="Genomic_DNA"/>
</dbReference>
<dbReference type="InterPro" id="IPR013830">
    <property type="entry name" value="SGNH_hydro"/>
</dbReference>
<dbReference type="Pfam" id="PF13472">
    <property type="entry name" value="Lipase_GDSL_2"/>
    <property type="match status" value="1"/>
</dbReference>
<organism evidence="3 4">
    <name type="scientific">Pelosinus baikalensis</name>
    <dbReference type="NCBI Taxonomy" id="2892015"/>
    <lineage>
        <taxon>Bacteria</taxon>
        <taxon>Bacillati</taxon>
        <taxon>Bacillota</taxon>
        <taxon>Negativicutes</taxon>
        <taxon>Selenomonadales</taxon>
        <taxon>Sporomusaceae</taxon>
        <taxon>Pelosinus</taxon>
    </lineage>
</organism>
<dbReference type="Gene3D" id="2.60.40.10">
    <property type="entry name" value="Immunoglobulins"/>
    <property type="match status" value="2"/>
</dbReference>
<protein>
    <submittedName>
        <fullName evidence="3">GDSL-type esterase/lipase family protein</fullName>
    </submittedName>
</protein>
<comment type="caution">
    <text evidence="3">The sequence shown here is derived from an EMBL/GenBank/DDBJ whole genome shotgun (WGS) entry which is preliminary data.</text>
</comment>
<dbReference type="InterPro" id="IPR013783">
    <property type="entry name" value="Ig-like_fold"/>
</dbReference>
<dbReference type="PROSITE" id="PS51257">
    <property type="entry name" value="PROKAR_LIPOPROTEIN"/>
    <property type="match status" value="1"/>
</dbReference>
<accession>A0ABS8HQB8</accession>
<evidence type="ECO:0000313" key="4">
    <source>
        <dbReference type="Proteomes" id="UP001165492"/>
    </source>
</evidence>
<feature type="domain" description="SGNH hydrolase-type esterase" evidence="1">
    <location>
        <begin position="270"/>
        <end position="351"/>
    </location>
</feature>
<dbReference type="InterPro" id="IPR036514">
    <property type="entry name" value="SGNH_hydro_sf"/>
</dbReference>
<reference evidence="3" key="1">
    <citation type="submission" date="2021-11" db="EMBL/GenBank/DDBJ databases">
        <title>Description of a new species Pelosinus isolated from the bottom sediments of Lake Baikal.</title>
        <authorList>
            <person name="Zakharyuk A."/>
        </authorList>
    </citation>
    <scope>NUCLEOTIDE SEQUENCE</scope>
    <source>
        <strain evidence="3">Bkl1</strain>
    </source>
</reference>
<dbReference type="RefSeq" id="WP_229534489.1">
    <property type="nucleotide sequence ID" value="NZ_JAJHJB010000007.1"/>
</dbReference>
<dbReference type="EMBL" id="JAJHJB010000007">
    <property type="protein sequence ID" value="MCC5465250.1"/>
    <property type="molecule type" value="Genomic_DNA"/>
</dbReference>
<keyword evidence="4" id="KW-1185">Reference proteome</keyword>
<dbReference type="Proteomes" id="UP001165492">
    <property type="component" value="Unassembled WGS sequence"/>
</dbReference>
<sequence>MRRKLYRNTFLISFLLSLATLLWAGCFISETIEVVSAWAECRTNSRENKPVPTVHFSHQKPASIKPVLTWTKIEGAVAYEIELLTKPPENPDKPVSYPNCFFSTNKIYVNGFNADLSKYYKSESFYWRVRGLDIDGNPIGFFSDAEKVYIDRQQDVIQKPVPTSIFNQSAGATLLYPVYAWIPITGTEKYEVEILDDLPENPNGVAPSIHRIESAIAIGFDYYDEEPRIAEKPFYWRVRGLDQNENPVKVYSDAGQFSVNPNMHVAVATFGDSITHGGGSVSYSPADWEYSYQYYLDFPSVNLGKSGDTSQTMVERFEQDVLPFHPQYLIILAGTNSLRGGVTAENVIADLKS</sequence>
<dbReference type="Gene3D" id="3.40.50.1110">
    <property type="entry name" value="SGNH hydrolase"/>
    <property type="match status" value="1"/>
</dbReference>
<gene>
    <name evidence="2" type="ORF">LMF89_07145</name>
    <name evidence="3" type="ORF">LMF89_07720</name>
</gene>